<gene>
    <name evidence="1" type="ORF">POCTA_138.1.T1560100</name>
</gene>
<organism evidence="1 2">
    <name type="scientific">Paramecium octaurelia</name>
    <dbReference type="NCBI Taxonomy" id="43137"/>
    <lineage>
        <taxon>Eukaryota</taxon>
        <taxon>Sar</taxon>
        <taxon>Alveolata</taxon>
        <taxon>Ciliophora</taxon>
        <taxon>Intramacronucleata</taxon>
        <taxon>Oligohymenophorea</taxon>
        <taxon>Peniculida</taxon>
        <taxon>Parameciidae</taxon>
        <taxon>Paramecium</taxon>
    </lineage>
</organism>
<protein>
    <submittedName>
        <fullName evidence="1">Uncharacterized protein</fullName>
    </submittedName>
</protein>
<keyword evidence="2" id="KW-1185">Reference proteome</keyword>
<comment type="caution">
    <text evidence="1">The sequence shown here is derived from an EMBL/GenBank/DDBJ whole genome shotgun (WGS) entry which is preliminary data.</text>
</comment>
<name>A0A8S1YE81_PAROT</name>
<dbReference type="AlphaFoldDB" id="A0A8S1YE81"/>
<proteinExistence type="predicted"/>
<reference evidence="1" key="1">
    <citation type="submission" date="2021-01" db="EMBL/GenBank/DDBJ databases">
        <authorList>
            <consortium name="Genoscope - CEA"/>
            <person name="William W."/>
        </authorList>
    </citation>
    <scope>NUCLEOTIDE SEQUENCE</scope>
</reference>
<evidence type="ECO:0000313" key="2">
    <source>
        <dbReference type="Proteomes" id="UP000683925"/>
    </source>
</evidence>
<dbReference type="EMBL" id="CAJJDP010000158">
    <property type="protein sequence ID" value="CAD8212070.1"/>
    <property type="molecule type" value="Genomic_DNA"/>
</dbReference>
<evidence type="ECO:0000313" key="1">
    <source>
        <dbReference type="EMBL" id="CAD8212070.1"/>
    </source>
</evidence>
<dbReference type="Proteomes" id="UP000683925">
    <property type="component" value="Unassembled WGS sequence"/>
</dbReference>
<sequence length="186" mass="22155">MIKQCNSFEREIIYFRSKTLNHGYQKSIEIHLSSSNLTRLKTFPQFVNPQLFRLIKSIIREANLQNKQIKVLKALLLIKQRKYIQLFEMIFKIEELGQDIALCVKFNDNIFEQSSGIFMLDKVSENKLRMNLSIQYIQFLIQPQQILQFQLKLKLTSKYNYIKHKKFDLKNANKDKVELSSNFSLL</sequence>
<accession>A0A8S1YE81</accession>